<evidence type="ECO:0008006" key="3">
    <source>
        <dbReference type="Google" id="ProtNLM"/>
    </source>
</evidence>
<gene>
    <name evidence="1" type="ORF">A5707_16265</name>
</gene>
<dbReference type="AlphaFoldDB" id="A0A1A2ZL11"/>
<proteinExistence type="predicted"/>
<dbReference type="Pfam" id="PF06267">
    <property type="entry name" value="DUF1028"/>
    <property type="match status" value="1"/>
</dbReference>
<accession>A0A1A2ZL11</accession>
<organism evidence="1 2">
    <name type="scientific">Mycobacterium kyorinense</name>
    <dbReference type="NCBI Taxonomy" id="487514"/>
    <lineage>
        <taxon>Bacteria</taxon>
        <taxon>Bacillati</taxon>
        <taxon>Actinomycetota</taxon>
        <taxon>Actinomycetes</taxon>
        <taxon>Mycobacteriales</taxon>
        <taxon>Mycobacteriaceae</taxon>
        <taxon>Mycobacterium</taxon>
    </lineage>
</organism>
<dbReference type="EMBL" id="LZKJ01000059">
    <property type="protein sequence ID" value="OBI49771.1"/>
    <property type="molecule type" value="Genomic_DNA"/>
</dbReference>
<dbReference type="OrthoDB" id="9790012at2"/>
<dbReference type="RefSeq" id="WP_065013585.1">
    <property type="nucleotide sequence ID" value="NZ_LZKJ01000059.1"/>
</dbReference>
<reference evidence="2" key="1">
    <citation type="submission" date="2016-06" db="EMBL/GenBank/DDBJ databases">
        <authorList>
            <person name="Sutton G."/>
            <person name="Brinkac L."/>
            <person name="Sanka R."/>
            <person name="Adams M."/>
            <person name="Lau E."/>
            <person name="Sam S."/>
            <person name="Sreng N."/>
            <person name="Him V."/>
            <person name="Kerleguer A."/>
            <person name="Cheng S."/>
        </authorList>
    </citation>
    <scope>NUCLEOTIDE SEQUENCE [LARGE SCALE GENOMIC DNA]</scope>
    <source>
        <strain evidence="2">E861</strain>
    </source>
</reference>
<dbReference type="InterPro" id="IPR029055">
    <property type="entry name" value="Ntn_hydrolases_N"/>
</dbReference>
<dbReference type="Proteomes" id="UP000093592">
    <property type="component" value="Unassembled WGS sequence"/>
</dbReference>
<protein>
    <recommendedName>
        <fullName evidence="3">DUF1028 domain-containing protein</fullName>
    </recommendedName>
</protein>
<evidence type="ECO:0000313" key="2">
    <source>
        <dbReference type="Proteomes" id="UP000093592"/>
    </source>
</evidence>
<dbReference type="Gene3D" id="3.60.20.10">
    <property type="entry name" value="Glutamine Phosphoribosylpyrophosphate, subunit 1, domain 1"/>
    <property type="match status" value="1"/>
</dbReference>
<dbReference type="PANTHER" id="PTHR39328:SF1">
    <property type="entry name" value="BLL2871 PROTEIN"/>
    <property type="match status" value="1"/>
</dbReference>
<dbReference type="InterPro" id="IPR010430">
    <property type="entry name" value="DUF1028"/>
</dbReference>
<dbReference type="PANTHER" id="PTHR39328">
    <property type="entry name" value="BLL2871 PROTEIN"/>
    <property type="match status" value="1"/>
</dbReference>
<comment type="caution">
    <text evidence="1">The sequence shown here is derived from an EMBL/GenBank/DDBJ whole genome shotgun (WGS) entry which is preliminary data.</text>
</comment>
<name>A0A1A2ZL11_9MYCO</name>
<evidence type="ECO:0000313" key="1">
    <source>
        <dbReference type="EMBL" id="OBI49771.1"/>
    </source>
</evidence>
<dbReference type="SUPFAM" id="SSF56235">
    <property type="entry name" value="N-terminal nucleophile aminohydrolases (Ntn hydrolases)"/>
    <property type="match status" value="1"/>
</dbReference>
<sequence length="300" mass="31243">MTFSLLARDPATGALGVASQSHYLGVGAVVTWAEAGVGVVATQAFPERSYGPQGLALMRDGQSAREALSLLVDADPDRELRQVGYLGPGGFGLHSGERCVAAAGVAVTDHAAALGNMLDSDDVLGAMLRGFEGADGDLAHRLLAGLRGGEEAGGDIRGSQSAALLVVDGQRTDSPWDGVLRDVRVDDHPDPIGELSRLIKLADAYDEVSRVVFNPLGVVLGGHDTEFAAAAVALAAADDVLGPNPEATFWSAVLHARWGQRAEARRLLADAAQRNPRLPRFVTRLADAGILTADEAEVLS</sequence>